<feature type="transmembrane region" description="Helical" evidence="1">
    <location>
        <begin position="207"/>
        <end position="223"/>
    </location>
</feature>
<evidence type="ECO:0000313" key="4">
    <source>
        <dbReference type="Proteomes" id="UP000197535"/>
    </source>
</evidence>
<feature type="transmembrane region" description="Helical" evidence="1">
    <location>
        <begin position="95"/>
        <end position="112"/>
    </location>
</feature>
<dbReference type="InterPro" id="IPR036938">
    <property type="entry name" value="PAP2/HPO_sf"/>
</dbReference>
<evidence type="ECO:0000313" key="3">
    <source>
        <dbReference type="EMBL" id="OWW22539.1"/>
    </source>
</evidence>
<dbReference type="InterPro" id="IPR000326">
    <property type="entry name" value="PAP2/HPO"/>
</dbReference>
<keyword evidence="4" id="KW-1185">Reference proteome</keyword>
<keyword evidence="1" id="KW-0812">Transmembrane</keyword>
<keyword evidence="1" id="KW-1133">Transmembrane helix</keyword>
<dbReference type="Proteomes" id="UP000197535">
    <property type="component" value="Unassembled WGS sequence"/>
</dbReference>
<evidence type="ECO:0000256" key="1">
    <source>
        <dbReference type="SAM" id="Phobius"/>
    </source>
</evidence>
<dbReference type="OrthoDB" id="7348799at2"/>
<feature type="transmembrane region" description="Helical" evidence="1">
    <location>
        <begin position="63"/>
        <end position="83"/>
    </location>
</feature>
<dbReference type="EMBL" id="LSTO01000001">
    <property type="protein sequence ID" value="OWW22539.1"/>
    <property type="molecule type" value="Genomic_DNA"/>
</dbReference>
<dbReference type="Pfam" id="PF01569">
    <property type="entry name" value="PAP2"/>
    <property type="match status" value="1"/>
</dbReference>
<dbReference type="RefSeq" id="WP_088709355.1">
    <property type="nucleotide sequence ID" value="NZ_LSTO01000001.1"/>
</dbReference>
<feature type="transmembrane region" description="Helical" evidence="1">
    <location>
        <begin position="145"/>
        <end position="168"/>
    </location>
</feature>
<gene>
    <name evidence="3" type="ORF">AYR66_26580</name>
</gene>
<feature type="transmembrane region" description="Helical" evidence="1">
    <location>
        <begin position="175"/>
        <end position="195"/>
    </location>
</feature>
<dbReference type="AlphaFoldDB" id="A0A254TIT2"/>
<organism evidence="3 4">
    <name type="scientific">Noviherbaspirillum denitrificans</name>
    <dbReference type="NCBI Taxonomy" id="1968433"/>
    <lineage>
        <taxon>Bacteria</taxon>
        <taxon>Pseudomonadati</taxon>
        <taxon>Pseudomonadota</taxon>
        <taxon>Betaproteobacteria</taxon>
        <taxon>Burkholderiales</taxon>
        <taxon>Oxalobacteraceae</taxon>
        <taxon>Noviherbaspirillum</taxon>
    </lineage>
</organism>
<protein>
    <recommendedName>
        <fullName evidence="2">Phosphatidic acid phosphatase type 2/haloperoxidase domain-containing protein</fullName>
    </recommendedName>
</protein>
<dbReference type="SUPFAM" id="SSF48317">
    <property type="entry name" value="Acid phosphatase/Vanadium-dependent haloperoxidase"/>
    <property type="match status" value="1"/>
</dbReference>
<sequence length="230" mass="25640">MTGFLARCRDPHLLWALVLAPLIALLFEATPVDHVLIRPYFDAVEHVFPLRDDLFMQNVMHSGMKLVVIGISFAVFGAWLLTWLLPEWAPHRRRLLWIGAGMAGGALLVSLLKHFSALHCPWDLAEYGGYAPFHGLFDRLPTGTAAGRCFPGGHASGGFALMAFYFGLKDIRRRPAIALLAASIVVGMIMGWAQMMRGAHFLSHNVWSGWVVWMYLSVLYVAFPPQVPSR</sequence>
<name>A0A254TIT2_9BURK</name>
<reference evidence="3 4" key="1">
    <citation type="submission" date="2016-02" db="EMBL/GenBank/DDBJ databases">
        <authorList>
            <person name="Wen L."/>
            <person name="He K."/>
            <person name="Yang H."/>
        </authorList>
    </citation>
    <scope>NUCLEOTIDE SEQUENCE [LARGE SCALE GENOMIC DNA]</scope>
    <source>
        <strain evidence="3 4">TSA40</strain>
    </source>
</reference>
<accession>A0A254TIT2</accession>
<feature type="domain" description="Phosphatidic acid phosphatase type 2/haloperoxidase" evidence="2">
    <location>
        <begin position="95"/>
        <end position="223"/>
    </location>
</feature>
<proteinExistence type="predicted"/>
<dbReference type="CDD" id="cd03396">
    <property type="entry name" value="PAP2_like_6"/>
    <property type="match status" value="1"/>
</dbReference>
<evidence type="ECO:0000259" key="2">
    <source>
        <dbReference type="Pfam" id="PF01569"/>
    </source>
</evidence>
<keyword evidence="1" id="KW-0472">Membrane</keyword>
<comment type="caution">
    <text evidence="3">The sequence shown here is derived from an EMBL/GenBank/DDBJ whole genome shotgun (WGS) entry which is preliminary data.</text>
</comment>